<comment type="caution">
    <text evidence="1">The sequence shown here is derived from an EMBL/GenBank/DDBJ whole genome shotgun (WGS) entry which is preliminary data.</text>
</comment>
<evidence type="ECO:0000313" key="1">
    <source>
        <dbReference type="EMBL" id="KAH9638209.1"/>
    </source>
</evidence>
<protein>
    <submittedName>
        <fullName evidence="1">Uncharacterized protein</fullName>
    </submittedName>
</protein>
<dbReference type="Proteomes" id="UP000814243">
    <property type="component" value="Unassembled WGS sequence"/>
</dbReference>
<reference evidence="1" key="1">
    <citation type="journal article" date="2021" name="G3 (Bethesda)">
        <title>Genome and transcriptome analysis of the beet armyworm Spodoptera exigua reveals targets for pest control. .</title>
        <authorList>
            <person name="Simon S."/>
            <person name="Breeschoten T."/>
            <person name="Jansen H.J."/>
            <person name="Dirks R.P."/>
            <person name="Schranz M.E."/>
            <person name="Ros V.I.D."/>
        </authorList>
    </citation>
    <scope>NUCLEOTIDE SEQUENCE</scope>
    <source>
        <strain evidence="1">TB_SE_WUR_2020</strain>
    </source>
</reference>
<name>A0A922SIC6_SPOEX</name>
<gene>
    <name evidence="1" type="ORF">HF086_002051</name>
</gene>
<organism evidence="1 2">
    <name type="scientific">Spodoptera exigua</name>
    <name type="common">Beet armyworm</name>
    <name type="synonym">Noctua fulgens</name>
    <dbReference type="NCBI Taxonomy" id="7107"/>
    <lineage>
        <taxon>Eukaryota</taxon>
        <taxon>Metazoa</taxon>
        <taxon>Ecdysozoa</taxon>
        <taxon>Arthropoda</taxon>
        <taxon>Hexapoda</taxon>
        <taxon>Insecta</taxon>
        <taxon>Pterygota</taxon>
        <taxon>Neoptera</taxon>
        <taxon>Endopterygota</taxon>
        <taxon>Lepidoptera</taxon>
        <taxon>Glossata</taxon>
        <taxon>Ditrysia</taxon>
        <taxon>Noctuoidea</taxon>
        <taxon>Noctuidae</taxon>
        <taxon>Amphipyrinae</taxon>
        <taxon>Spodoptera</taxon>
    </lineage>
</organism>
<sequence length="95" mass="11227">MESIKPCPILEFNENQLLNVRKIFGYDDLNKLKQDLDQFEDWISKQPHFMVKEFGSSRTKNEDDTPHKWFQVLRYSSDGNQARSHCEIISKTCST</sequence>
<dbReference type="EMBL" id="JACEFF010000411">
    <property type="protein sequence ID" value="KAH9638209.1"/>
    <property type="molecule type" value="Genomic_DNA"/>
</dbReference>
<proteinExistence type="predicted"/>
<dbReference type="AlphaFoldDB" id="A0A922SIC6"/>
<evidence type="ECO:0000313" key="2">
    <source>
        <dbReference type="Proteomes" id="UP000814243"/>
    </source>
</evidence>
<accession>A0A922SIC6</accession>